<dbReference type="SUPFAM" id="SSF81901">
    <property type="entry name" value="HCP-like"/>
    <property type="match status" value="1"/>
</dbReference>
<keyword evidence="2" id="KW-0732">Signal</keyword>
<reference evidence="3 4" key="1">
    <citation type="submission" date="2020-02" db="EMBL/GenBank/DDBJ databases">
        <authorList>
            <person name="Yang Z."/>
        </authorList>
    </citation>
    <scope>NUCLEOTIDE SEQUENCE [LARGE SCALE GENOMIC DNA]</scope>
    <source>
        <strain evidence="3 4">HX-7-9</strain>
    </source>
</reference>
<dbReference type="AlphaFoldDB" id="A0A6B2KU70"/>
<sequence>MTLPKPGLARSILSAILLLACLASATFALAGNADTPFSRFRAEAMRGDADAQVSLGALYYEGAGGAPQDNKLAAYWYRQAAGQGHPNGQLFLGAMYEQGKGVPHSQVIAYALYNLSTSAFDYPLAGEFRAHVAQQMSVTQIEAGQALTKKLAIPGHFHEELDRAQRAVNPGPRRPAPAQPDTPRDWIRL</sequence>
<dbReference type="InterPro" id="IPR050767">
    <property type="entry name" value="Sel1_AlgK"/>
</dbReference>
<comment type="caution">
    <text evidence="3">The sequence shown here is derived from an EMBL/GenBank/DDBJ whole genome shotgun (WGS) entry which is preliminary data.</text>
</comment>
<keyword evidence="4" id="KW-1185">Reference proteome</keyword>
<dbReference type="PANTHER" id="PTHR11102:SF160">
    <property type="entry name" value="ERAD-ASSOCIATED E3 UBIQUITIN-PROTEIN LIGASE COMPONENT HRD3"/>
    <property type="match status" value="1"/>
</dbReference>
<feature type="region of interest" description="Disordered" evidence="1">
    <location>
        <begin position="166"/>
        <end position="189"/>
    </location>
</feature>
<dbReference type="EMBL" id="JAAGAA010000010">
    <property type="protein sequence ID" value="NDV13549.1"/>
    <property type="molecule type" value="Genomic_DNA"/>
</dbReference>
<dbReference type="Proteomes" id="UP000482578">
    <property type="component" value="Unassembled WGS sequence"/>
</dbReference>
<dbReference type="Pfam" id="PF08238">
    <property type="entry name" value="Sel1"/>
    <property type="match status" value="2"/>
</dbReference>
<evidence type="ECO:0000256" key="2">
    <source>
        <dbReference type="SAM" id="SignalP"/>
    </source>
</evidence>
<proteinExistence type="predicted"/>
<dbReference type="PANTHER" id="PTHR11102">
    <property type="entry name" value="SEL-1-LIKE PROTEIN"/>
    <property type="match status" value="1"/>
</dbReference>
<feature type="signal peptide" evidence="2">
    <location>
        <begin position="1"/>
        <end position="30"/>
    </location>
</feature>
<feature type="chain" id="PRO_5025384856" evidence="2">
    <location>
        <begin position="31"/>
        <end position="189"/>
    </location>
</feature>
<dbReference type="InterPro" id="IPR011990">
    <property type="entry name" value="TPR-like_helical_dom_sf"/>
</dbReference>
<dbReference type="Gene3D" id="1.25.40.10">
    <property type="entry name" value="Tetratricopeptide repeat domain"/>
    <property type="match status" value="1"/>
</dbReference>
<accession>A0A6B2KU70</accession>
<evidence type="ECO:0000313" key="4">
    <source>
        <dbReference type="Proteomes" id="UP000482578"/>
    </source>
</evidence>
<protein>
    <submittedName>
        <fullName evidence="3">Sel1 repeat family protein</fullName>
    </submittedName>
</protein>
<gene>
    <name evidence="3" type="ORF">GZH52_12225</name>
</gene>
<dbReference type="InterPro" id="IPR006597">
    <property type="entry name" value="Sel1-like"/>
</dbReference>
<dbReference type="PROSITE" id="PS51257">
    <property type="entry name" value="PROKAR_LIPOPROTEIN"/>
    <property type="match status" value="1"/>
</dbReference>
<name>A0A6B2KU70_9NEIS</name>
<evidence type="ECO:0000313" key="3">
    <source>
        <dbReference type="EMBL" id="NDV13549.1"/>
    </source>
</evidence>
<dbReference type="SMART" id="SM00671">
    <property type="entry name" value="SEL1"/>
    <property type="match status" value="2"/>
</dbReference>
<dbReference type="RefSeq" id="WP_163316733.1">
    <property type="nucleotide sequence ID" value="NZ_JAAGAA010000010.1"/>
</dbReference>
<evidence type="ECO:0000256" key="1">
    <source>
        <dbReference type="SAM" id="MobiDB-lite"/>
    </source>
</evidence>
<organism evidence="3 4">
    <name type="scientific">Crenobacter caeni</name>
    <dbReference type="NCBI Taxonomy" id="2705474"/>
    <lineage>
        <taxon>Bacteria</taxon>
        <taxon>Pseudomonadati</taxon>
        <taxon>Pseudomonadota</taxon>
        <taxon>Betaproteobacteria</taxon>
        <taxon>Neisseriales</taxon>
        <taxon>Neisseriaceae</taxon>
        <taxon>Crenobacter</taxon>
    </lineage>
</organism>